<keyword evidence="1" id="KW-0812">Transmembrane</keyword>
<accession>A0ABW4L908</accession>
<keyword evidence="3" id="KW-1185">Reference proteome</keyword>
<proteinExistence type="predicted"/>
<evidence type="ECO:0000256" key="1">
    <source>
        <dbReference type="SAM" id="Phobius"/>
    </source>
</evidence>
<sequence length="100" mass="11595">MRTVFQFLDLLLLLYIVVLLARLVFDWIQVFARDWRPRGIVLVIANAIYGLTDPPLRFLRRYIKPLPLGQIQLDLSFLVLFLAITLVRGIVLPLLYASLT</sequence>
<reference evidence="3" key="1">
    <citation type="journal article" date="2019" name="Int. J. Syst. Evol. Microbiol.">
        <title>The Global Catalogue of Microorganisms (GCM) 10K type strain sequencing project: providing services to taxonomists for standard genome sequencing and annotation.</title>
        <authorList>
            <consortium name="The Broad Institute Genomics Platform"/>
            <consortium name="The Broad Institute Genome Sequencing Center for Infectious Disease"/>
            <person name="Wu L."/>
            <person name="Ma J."/>
        </authorList>
    </citation>
    <scope>NUCLEOTIDE SEQUENCE [LARGE SCALE GENOMIC DNA]</scope>
    <source>
        <strain evidence="3">JCM 17130</strain>
    </source>
</reference>
<dbReference type="InterPro" id="IPR003425">
    <property type="entry name" value="CCB3/YggT"/>
</dbReference>
<feature type="transmembrane region" description="Helical" evidence="1">
    <location>
        <begin position="77"/>
        <end position="99"/>
    </location>
</feature>
<feature type="transmembrane region" description="Helical" evidence="1">
    <location>
        <begin position="7"/>
        <end position="25"/>
    </location>
</feature>
<comment type="caution">
    <text evidence="2">The sequence shown here is derived from an EMBL/GenBank/DDBJ whole genome shotgun (WGS) entry which is preliminary data.</text>
</comment>
<dbReference type="Proteomes" id="UP001597277">
    <property type="component" value="Unassembled WGS sequence"/>
</dbReference>
<name>A0ABW4L908_9MICO</name>
<protein>
    <submittedName>
        <fullName evidence="2">YggT family protein</fullName>
    </submittedName>
</protein>
<evidence type="ECO:0000313" key="3">
    <source>
        <dbReference type="Proteomes" id="UP001597277"/>
    </source>
</evidence>
<keyword evidence="1" id="KW-1133">Transmembrane helix</keyword>
<dbReference type="EMBL" id="JBHUEE010000009">
    <property type="protein sequence ID" value="MFD1719293.1"/>
    <property type="molecule type" value="Genomic_DNA"/>
</dbReference>
<dbReference type="Pfam" id="PF02325">
    <property type="entry name" value="CCB3_YggT"/>
    <property type="match status" value="1"/>
</dbReference>
<evidence type="ECO:0000313" key="2">
    <source>
        <dbReference type="EMBL" id="MFD1719293.1"/>
    </source>
</evidence>
<dbReference type="RefSeq" id="WP_388009297.1">
    <property type="nucleotide sequence ID" value="NZ_JBHUEE010000009.1"/>
</dbReference>
<keyword evidence="1" id="KW-0472">Membrane</keyword>
<organism evidence="2 3">
    <name type="scientific">Georgenia deserti</name>
    <dbReference type="NCBI Taxonomy" id="2093781"/>
    <lineage>
        <taxon>Bacteria</taxon>
        <taxon>Bacillati</taxon>
        <taxon>Actinomycetota</taxon>
        <taxon>Actinomycetes</taxon>
        <taxon>Micrococcales</taxon>
        <taxon>Bogoriellaceae</taxon>
        <taxon>Georgenia</taxon>
    </lineage>
</organism>
<gene>
    <name evidence="2" type="ORF">ACFSE6_15730</name>
</gene>